<evidence type="ECO:0000313" key="4">
    <source>
        <dbReference type="EMBL" id="KAG7344667.1"/>
    </source>
</evidence>
<dbReference type="EMBL" id="JAGRRH010000103">
    <property type="protein sequence ID" value="KAG7336895.1"/>
    <property type="molecule type" value="Genomic_DNA"/>
</dbReference>
<keyword evidence="5" id="KW-1185">Reference proteome</keyword>
<dbReference type="Proteomes" id="UP000693970">
    <property type="component" value="Unassembled WGS sequence"/>
</dbReference>
<dbReference type="EMBL" id="JAGRRH010000097">
    <property type="protein sequence ID" value="KAG7337045.1"/>
    <property type="molecule type" value="Genomic_DNA"/>
</dbReference>
<feature type="signal peptide" evidence="1">
    <location>
        <begin position="1"/>
        <end position="19"/>
    </location>
</feature>
<reference evidence="3" key="2">
    <citation type="submission" date="2021-04" db="EMBL/GenBank/DDBJ databases">
        <authorList>
            <person name="Podell S."/>
        </authorList>
    </citation>
    <scope>NUCLEOTIDE SEQUENCE</scope>
    <source>
        <strain evidence="3">Hildebrandi</strain>
    </source>
</reference>
<comment type="caution">
    <text evidence="3">The sequence shown here is derived from an EMBL/GenBank/DDBJ whole genome shotgun (WGS) entry which is preliminary data.</text>
</comment>
<evidence type="ECO:0000313" key="5">
    <source>
        <dbReference type="Proteomes" id="UP000693970"/>
    </source>
</evidence>
<proteinExistence type="predicted"/>
<dbReference type="AlphaFoldDB" id="A0A9K3P7V0"/>
<accession>A0A9K3P7V0</accession>
<sequence>MKIFISLISLLAILEVTAATKYTYRSRGQGGHANMWGGHCGEWPVESTLDVYTSQDTFKVNKKGQPQTPSFPFFSSTFNLWSDCTAKTATWIQPNWDSFDVPVAVLNFPRNNKLQKGSASATISARELPCVAFYDNFEDGGEYLNYECDSSASQLVTVYLSVDWIGTGTTYNSKCTNSNSGGGSSKITTTGNSRDAKFNFSLRIDGVPFDLSTNFGETNFTAGELHKSTFTEISRYKK</sequence>
<gene>
    <name evidence="3" type="ORF">IV203_022809</name>
    <name evidence="4" type="ORF">IV203_032198</name>
    <name evidence="2" type="ORF">IV203_033493</name>
</gene>
<evidence type="ECO:0000313" key="3">
    <source>
        <dbReference type="EMBL" id="KAG7337045.1"/>
    </source>
</evidence>
<reference evidence="3" key="1">
    <citation type="journal article" date="2021" name="Sci. Rep.">
        <title>Diploid genomic architecture of Nitzschia inconspicua, an elite biomass production diatom.</title>
        <authorList>
            <person name="Oliver A."/>
            <person name="Podell S."/>
            <person name="Pinowska A."/>
            <person name="Traller J.C."/>
            <person name="Smith S.R."/>
            <person name="McClure R."/>
            <person name="Beliaev A."/>
            <person name="Bohutskyi P."/>
            <person name="Hill E.A."/>
            <person name="Rabines A."/>
            <person name="Zheng H."/>
            <person name="Allen L.Z."/>
            <person name="Kuo A."/>
            <person name="Grigoriev I.V."/>
            <person name="Allen A.E."/>
            <person name="Hazlebeck D."/>
            <person name="Allen E.E."/>
        </authorList>
    </citation>
    <scope>NUCLEOTIDE SEQUENCE</scope>
    <source>
        <strain evidence="3">Hildebrandi</strain>
    </source>
</reference>
<organism evidence="3 5">
    <name type="scientific">Nitzschia inconspicua</name>
    <dbReference type="NCBI Taxonomy" id="303405"/>
    <lineage>
        <taxon>Eukaryota</taxon>
        <taxon>Sar</taxon>
        <taxon>Stramenopiles</taxon>
        <taxon>Ochrophyta</taxon>
        <taxon>Bacillariophyta</taxon>
        <taxon>Bacillariophyceae</taxon>
        <taxon>Bacillariophycidae</taxon>
        <taxon>Bacillariales</taxon>
        <taxon>Bacillariaceae</taxon>
        <taxon>Nitzschia</taxon>
    </lineage>
</organism>
<evidence type="ECO:0000256" key="1">
    <source>
        <dbReference type="SAM" id="SignalP"/>
    </source>
</evidence>
<dbReference type="EMBL" id="JAGRRH010000022">
    <property type="protein sequence ID" value="KAG7344667.1"/>
    <property type="molecule type" value="Genomic_DNA"/>
</dbReference>
<evidence type="ECO:0000313" key="2">
    <source>
        <dbReference type="EMBL" id="KAG7336895.1"/>
    </source>
</evidence>
<protein>
    <submittedName>
        <fullName evidence="3">Uncharacterized protein</fullName>
    </submittedName>
</protein>
<feature type="chain" id="PRO_5039844494" evidence="1">
    <location>
        <begin position="20"/>
        <end position="238"/>
    </location>
</feature>
<name>A0A9K3P7V0_9STRA</name>
<keyword evidence="1" id="KW-0732">Signal</keyword>